<keyword evidence="1" id="KW-1133">Transmembrane helix</keyword>
<dbReference type="RefSeq" id="WP_251934048.1">
    <property type="nucleotide sequence ID" value="NZ_CP098747.1"/>
</dbReference>
<dbReference type="Pfam" id="PF00535">
    <property type="entry name" value="Glycos_transf_2"/>
    <property type="match status" value="1"/>
</dbReference>
<feature type="domain" description="Glycosyltransferase 2-like" evidence="2">
    <location>
        <begin position="27"/>
        <end position="179"/>
    </location>
</feature>
<dbReference type="SUPFAM" id="SSF53448">
    <property type="entry name" value="Nucleotide-diphospho-sugar transferases"/>
    <property type="match status" value="1"/>
</dbReference>
<keyword evidence="1" id="KW-0472">Membrane</keyword>
<feature type="transmembrane region" description="Helical" evidence="1">
    <location>
        <begin position="249"/>
        <end position="273"/>
    </location>
</feature>
<evidence type="ECO:0000256" key="1">
    <source>
        <dbReference type="SAM" id="Phobius"/>
    </source>
</evidence>
<keyword evidence="4" id="KW-1185">Reference proteome</keyword>
<dbReference type="PANTHER" id="PTHR48090">
    <property type="entry name" value="UNDECAPRENYL-PHOSPHATE 4-DEOXY-4-FORMAMIDO-L-ARABINOSE TRANSFERASE-RELATED"/>
    <property type="match status" value="1"/>
</dbReference>
<evidence type="ECO:0000313" key="4">
    <source>
        <dbReference type="Proteomes" id="UP001056291"/>
    </source>
</evidence>
<accession>A0ABY4W8T6</accession>
<dbReference type="Proteomes" id="UP001056291">
    <property type="component" value="Chromosome"/>
</dbReference>
<name>A0ABY4W8T6_9PROT</name>
<evidence type="ECO:0000313" key="3">
    <source>
        <dbReference type="EMBL" id="USG61061.1"/>
    </source>
</evidence>
<sequence length="345" mass="37815">MNQSEAISKEGMTSAGIDGLVMPSIAVMIPCFNEEKTISTVVEDFKKALPHARIVVCDNVSTDQTSNKARAAGADVIFESMPGKGNAVRRLFSDIEADVYVMVDGDATYEAAVAPKLVSHLLEQRLDMVCGKREASMDSAYRKGHVLGNKMFTALVAGVFGRRFDDILTGYRVFSRRFVKSFPILSEGFEIETELTIHALELNMPVAEISSIYLERPEGSDSKLNTISDGLKISKLIVKLIKDERPMTFFGWLFLVFSATSLILSFPLAITYLETGLVPRLPTAVLSSASMLLSFLFLACGFILDSVTRSRRERKRIAYLSIGGPASIDAGQVPNLPEEANDHLA</sequence>
<proteinExistence type="predicted"/>
<feature type="transmembrane region" description="Helical" evidence="1">
    <location>
        <begin position="285"/>
        <end position="307"/>
    </location>
</feature>
<dbReference type="InterPro" id="IPR001173">
    <property type="entry name" value="Glyco_trans_2-like"/>
</dbReference>
<evidence type="ECO:0000259" key="2">
    <source>
        <dbReference type="Pfam" id="PF00535"/>
    </source>
</evidence>
<dbReference type="CDD" id="cd04179">
    <property type="entry name" value="DPM_DPG-synthase_like"/>
    <property type="match status" value="1"/>
</dbReference>
<dbReference type="PANTHER" id="PTHR48090:SF7">
    <property type="entry name" value="RFBJ PROTEIN"/>
    <property type="match status" value="1"/>
</dbReference>
<keyword evidence="1" id="KW-0812">Transmembrane</keyword>
<dbReference type="InterPro" id="IPR029044">
    <property type="entry name" value="Nucleotide-diphossugar_trans"/>
</dbReference>
<dbReference type="InterPro" id="IPR050256">
    <property type="entry name" value="Glycosyltransferase_2"/>
</dbReference>
<gene>
    <name evidence="3" type="ORF">NBZ79_18050</name>
</gene>
<organism evidence="3 4">
    <name type="scientific">Sneathiella marina</name>
    <dbReference type="NCBI Taxonomy" id="2950108"/>
    <lineage>
        <taxon>Bacteria</taxon>
        <taxon>Pseudomonadati</taxon>
        <taxon>Pseudomonadota</taxon>
        <taxon>Alphaproteobacteria</taxon>
        <taxon>Sneathiellales</taxon>
        <taxon>Sneathiellaceae</taxon>
        <taxon>Sneathiella</taxon>
    </lineage>
</organism>
<dbReference type="Gene3D" id="3.90.550.10">
    <property type="entry name" value="Spore Coat Polysaccharide Biosynthesis Protein SpsA, Chain A"/>
    <property type="match status" value="1"/>
</dbReference>
<dbReference type="EMBL" id="CP098747">
    <property type="protein sequence ID" value="USG61061.1"/>
    <property type="molecule type" value="Genomic_DNA"/>
</dbReference>
<reference evidence="3" key="1">
    <citation type="submission" date="2022-06" db="EMBL/GenBank/DDBJ databases">
        <title>Sneathiella actinostolidae sp. nov., isolated from a sea anemonein the Western Pacific Ocean.</title>
        <authorList>
            <person name="Wei M.J."/>
        </authorList>
    </citation>
    <scope>NUCLEOTIDE SEQUENCE</scope>
    <source>
        <strain evidence="3">PHK-P5</strain>
    </source>
</reference>
<protein>
    <submittedName>
        <fullName evidence="3">Glycosyltransferase family 2 protein</fullName>
    </submittedName>
</protein>